<evidence type="ECO:0000256" key="3">
    <source>
        <dbReference type="ARBA" id="ARBA00023295"/>
    </source>
</evidence>
<dbReference type="InterPro" id="IPR045857">
    <property type="entry name" value="O16G_dom_2"/>
</dbReference>
<gene>
    <name evidence="6" type="ORF">HZZ10_12225</name>
</gene>
<dbReference type="SUPFAM" id="SSF51011">
    <property type="entry name" value="Glycosyl hydrolase domain"/>
    <property type="match status" value="1"/>
</dbReference>
<dbReference type="InterPro" id="IPR017853">
    <property type="entry name" value="GH"/>
</dbReference>
<dbReference type="Pfam" id="PF00128">
    <property type="entry name" value="Alpha-amylase"/>
    <property type="match status" value="1"/>
</dbReference>
<evidence type="ECO:0000313" key="7">
    <source>
        <dbReference type="Proteomes" id="UP000561011"/>
    </source>
</evidence>
<dbReference type="SMART" id="SM00642">
    <property type="entry name" value="Aamy"/>
    <property type="match status" value="1"/>
</dbReference>
<dbReference type="SUPFAM" id="SSF51445">
    <property type="entry name" value="(Trans)glycosidases"/>
    <property type="match status" value="1"/>
</dbReference>
<evidence type="ECO:0000259" key="5">
    <source>
        <dbReference type="SMART" id="SM00642"/>
    </source>
</evidence>
<dbReference type="Proteomes" id="UP000561011">
    <property type="component" value="Unassembled WGS sequence"/>
</dbReference>
<dbReference type="FunFam" id="3.20.20.80:FF:000064">
    <property type="entry name" value="Oligo-1,6-glucosidase"/>
    <property type="match status" value="1"/>
</dbReference>
<comment type="similarity">
    <text evidence="1">Belongs to the glycosyl hydrolase 13 family.</text>
</comment>
<organism evidence="6 7">
    <name type="scientific">Sanguibacter inulinus</name>
    <dbReference type="NCBI Taxonomy" id="60922"/>
    <lineage>
        <taxon>Bacteria</taxon>
        <taxon>Bacillati</taxon>
        <taxon>Actinomycetota</taxon>
        <taxon>Actinomycetes</taxon>
        <taxon>Micrococcales</taxon>
        <taxon>Sanguibacteraceae</taxon>
        <taxon>Sanguibacter</taxon>
    </lineage>
</organism>
<dbReference type="PANTHER" id="PTHR10357">
    <property type="entry name" value="ALPHA-AMYLASE FAMILY MEMBER"/>
    <property type="match status" value="1"/>
</dbReference>
<reference evidence="6 7" key="1">
    <citation type="submission" date="2020-07" db="EMBL/GenBank/DDBJ databases">
        <title>MOT database genomes.</title>
        <authorList>
            <person name="Joseph S."/>
            <person name="Aduse-Opoku J."/>
            <person name="Hashim A."/>
            <person name="Wade W."/>
            <person name="Curtis M."/>
        </authorList>
    </citation>
    <scope>NUCLEOTIDE SEQUENCE [LARGE SCALE GENOMIC DNA]</scope>
    <source>
        <strain evidence="6 7">DSM 100099</strain>
    </source>
</reference>
<dbReference type="EMBL" id="JACBYE010000030">
    <property type="protein sequence ID" value="NYS94282.1"/>
    <property type="molecule type" value="Genomic_DNA"/>
</dbReference>
<dbReference type="RefSeq" id="WP_179913721.1">
    <property type="nucleotide sequence ID" value="NZ_JACBYE010000030.1"/>
</dbReference>
<dbReference type="GO" id="GO:0004556">
    <property type="term" value="F:alpha-amylase activity"/>
    <property type="evidence" value="ECO:0007669"/>
    <property type="project" value="TreeGrafter"/>
</dbReference>
<evidence type="ECO:0000256" key="1">
    <source>
        <dbReference type="ARBA" id="ARBA00008061"/>
    </source>
</evidence>
<evidence type="ECO:0000256" key="4">
    <source>
        <dbReference type="SAM" id="MobiDB-lite"/>
    </source>
</evidence>
<feature type="region of interest" description="Disordered" evidence="4">
    <location>
        <begin position="1"/>
        <end position="29"/>
    </location>
</feature>
<dbReference type="FunFam" id="3.90.400.10:FF:000002">
    <property type="entry name" value="Sucrose isomerase"/>
    <property type="match status" value="1"/>
</dbReference>
<comment type="caution">
    <text evidence="6">The sequence shown here is derived from an EMBL/GenBank/DDBJ whole genome shotgun (WGS) entry which is preliminary data.</text>
</comment>
<dbReference type="Gene3D" id="3.20.20.80">
    <property type="entry name" value="Glycosidases"/>
    <property type="match status" value="1"/>
</dbReference>
<dbReference type="InterPro" id="IPR013780">
    <property type="entry name" value="Glyco_hydro_b"/>
</dbReference>
<dbReference type="Gene3D" id="2.60.40.1180">
    <property type="entry name" value="Golgi alpha-mannosidase II"/>
    <property type="match status" value="1"/>
</dbReference>
<feature type="domain" description="Glycosyl hydrolase family 13 catalytic" evidence="5">
    <location>
        <begin position="40"/>
        <end position="469"/>
    </location>
</feature>
<evidence type="ECO:0000313" key="6">
    <source>
        <dbReference type="EMBL" id="NYS94282.1"/>
    </source>
</evidence>
<dbReference type="PANTHER" id="PTHR10357:SF184">
    <property type="entry name" value="OLIGO-1,6-GLUCOSIDASE 1"/>
    <property type="match status" value="1"/>
</dbReference>
<name>A0A853EXD0_9MICO</name>
<dbReference type="AlphaFoldDB" id="A0A853EXD0"/>
<evidence type="ECO:0000256" key="2">
    <source>
        <dbReference type="ARBA" id="ARBA00022801"/>
    </source>
</evidence>
<accession>A0A853EXD0</accession>
<dbReference type="InterPro" id="IPR006047">
    <property type="entry name" value="GH13_cat_dom"/>
</dbReference>
<keyword evidence="2" id="KW-0378">Hydrolase</keyword>
<dbReference type="GO" id="GO:0009313">
    <property type="term" value="P:oligosaccharide catabolic process"/>
    <property type="evidence" value="ECO:0007669"/>
    <property type="project" value="TreeGrafter"/>
</dbReference>
<dbReference type="CDD" id="cd11333">
    <property type="entry name" value="AmyAc_SI_OligoGlu_DGase"/>
    <property type="match status" value="1"/>
</dbReference>
<keyword evidence="3" id="KW-0326">Glycosidase</keyword>
<dbReference type="Gene3D" id="3.90.400.10">
    <property type="entry name" value="Oligo-1,6-glucosidase, Domain 2"/>
    <property type="match status" value="1"/>
</dbReference>
<keyword evidence="7" id="KW-1185">Reference proteome</keyword>
<proteinExistence type="inferred from homology"/>
<protein>
    <submittedName>
        <fullName evidence="6">Alpha-glucosidase</fullName>
    </submittedName>
</protein>
<sequence>MTVHESAPVRSATVRSTTGPDDEERTPGTPAWWTRAVVYQVYPRSFADSDGDGVGDLRGILSRLDHLADLGVDVVWLSPVYPSPQHDNGYDISDYEGIDPLFGTLDDFDALLEAVHARGMKLVMDLVVNHTSDEHPWFQESRSSLTNAKRDWYWWRDPRAVAASDLPVEPAEGASREAPTAAELPVAPVEPNDWRSAFSGPAWTFDETTGQFYLHLFAPQQPDLNWENPEVRAAVYAMMNRWLDRGVDGFRMDVINLISKNLEQVDGGAQASGIGFQMGPRLHEFLQEMHEAVFAGREADLITVGEMPGVTVDDARLFTDPSRRELDMVFQFEHVSLDQGTDKFDPRPLDLVALKRSMGRWQEGLADVGWNSLYLGNHDQPRHVSRFGDDGTYRYESATLWAAILHLHRGTPYVYQGEEIGMTNVPFARPDDFRDIESVNYYREAVVEGGRPADEVLAGLRAMSRDNARTPVQWDATPTAGFTTGTPWIPVSPHAVEVNVEADRASERSVFAFYQRLIELRHTDSTVALGRFTMLEPDHERLYAFTRDGDDDQLLVVGNVSGDDLEVPLLGGWAEAEVVVANYPERAAAAGQVLAPWEVRVLRARQA</sequence>